<protein>
    <submittedName>
        <fullName evidence="2">Uncharacterized protein</fullName>
    </submittedName>
</protein>
<accession>D1NSB5</accession>
<evidence type="ECO:0000256" key="1">
    <source>
        <dbReference type="SAM" id="MobiDB-lite"/>
    </source>
</evidence>
<name>D1NSB5_9BIFI</name>
<organism evidence="2 3">
    <name type="scientific">Bifidobacterium gallicum DSM 20093 = LMG 11596</name>
    <dbReference type="NCBI Taxonomy" id="561180"/>
    <lineage>
        <taxon>Bacteria</taxon>
        <taxon>Bacillati</taxon>
        <taxon>Actinomycetota</taxon>
        <taxon>Actinomycetes</taxon>
        <taxon>Bifidobacteriales</taxon>
        <taxon>Bifidobacteriaceae</taxon>
        <taxon>Bifidobacterium</taxon>
    </lineage>
</organism>
<feature type="region of interest" description="Disordered" evidence="1">
    <location>
        <begin position="1"/>
        <end position="22"/>
    </location>
</feature>
<proteinExistence type="predicted"/>
<reference evidence="2 3" key="1">
    <citation type="submission" date="2009-11" db="EMBL/GenBank/DDBJ databases">
        <authorList>
            <person name="Weinstock G."/>
            <person name="Sodergren E."/>
            <person name="Clifton S."/>
            <person name="Fulton L."/>
            <person name="Fulton B."/>
            <person name="Courtney L."/>
            <person name="Fronick C."/>
            <person name="Harrison M."/>
            <person name="Strong C."/>
            <person name="Farmer C."/>
            <person name="Delahaunty K."/>
            <person name="Markovic C."/>
            <person name="Hall O."/>
            <person name="Minx P."/>
            <person name="Tomlinson C."/>
            <person name="Mitreva M."/>
            <person name="Nelson J."/>
            <person name="Hou S."/>
            <person name="Wollam A."/>
            <person name="Pepin K.H."/>
            <person name="Johnson M."/>
            <person name="Bhonagiri V."/>
            <person name="Nash W.E."/>
            <person name="Warren W."/>
            <person name="Chinwalla A."/>
            <person name="Mardis E.R."/>
            <person name="Wilson R.K."/>
        </authorList>
    </citation>
    <scope>NUCLEOTIDE SEQUENCE [LARGE SCALE GENOMIC DNA]</scope>
    <source>
        <strain evidence="2 3">DSM 20093</strain>
    </source>
</reference>
<evidence type="ECO:0000313" key="2">
    <source>
        <dbReference type="EMBL" id="EFA23567.1"/>
    </source>
</evidence>
<evidence type="ECO:0000313" key="3">
    <source>
        <dbReference type="Proteomes" id="UP000003656"/>
    </source>
</evidence>
<dbReference type="Proteomes" id="UP000003656">
    <property type="component" value="Unassembled WGS sequence"/>
</dbReference>
<feature type="compositionally biased region" description="Polar residues" evidence="1">
    <location>
        <begin position="13"/>
        <end position="22"/>
    </location>
</feature>
<comment type="caution">
    <text evidence="2">The sequence shown here is derived from an EMBL/GenBank/DDBJ whole genome shotgun (WGS) entry which is preliminary data.</text>
</comment>
<dbReference type="AlphaFoldDB" id="D1NSB5"/>
<dbReference type="EMBL" id="ABXB03000001">
    <property type="protein sequence ID" value="EFA23567.1"/>
    <property type="molecule type" value="Genomic_DNA"/>
</dbReference>
<gene>
    <name evidence="2" type="ORF">BIFGAL_02671</name>
</gene>
<sequence>MSRQLEPSIGGVHQTSKNPQINDQYLSDLSKNSAAISMHDWSVLH</sequence>